<evidence type="ECO:0000313" key="4">
    <source>
        <dbReference type="RefSeq" id="XP_017772717.1"/>
    </source>
</evidence>
<organism evidence="3 4">
    <name type="scientific">Nicrophorus vespilloides</name>
    <name type="common">Boreal carrion beetle</name>
    <dbReference type="NCBI Taxonomy" id="110193"/>
    <lineage>
        <taxon>Eukaryota</taxon>
        <taxon>Metazoa</taxon>
        <taxon>Ecdysozoa</taxon>
        <taxon>Arthropoda</taxon>
        <taxon>Hexapoda</taxon>
        <taxon>Insecta</taxon>
        <taxon>Pterygota</taxon>
        <taxon>Neoptera</taxon>
        <taxon>Endopterygota</taxon>
        <taxon>Coleoptera</taxon>
        <taxon>Polyphaga</taxon>
        <taxon>Staphyliniformia</taxon>
        <taxon>Silphidae</taxon>
        <taxon>Nicrophorinae</taxon>
        <taxon>Nicrophorus</taxon>
    </lineage>
</organism>
<dbReference type="Gene3D" id="3.30.160.60">
    <property type="entry name" value="Classic Zinc Finger"/>
    <property type="match status" value="1"/>
</dbReference>
<gene>
    <name evidence="4" type="primary">LOC108559860</name>
</gene>
<dbReference type="SMART" id="SM00355">
    <property type="entry name" value="ZnF_C2H2"/>
    <property type="match status" value="5"/>
</dbReference>
<dbReference type="Proteomes" id="UP000695000">
    <property type="component" value="Unplaced"/>
</dbReference>
<evidence type="ECO:0000313" key="3">
    <source>
        <dbReference type="Proteomes" id="UP000695000"/>
    </source>
</evidence>
<protein>
    <submittedName>
        <fullName evidence="4">Uncharacterized protein LOC108559860 isoform X1</fullName>
    </submittedName>
</protein>
<dbReference type="PROSITE" id="PS00028">
    <property type="entry name" value="ZINC_FINGER_C2H2_1"/>
    <property type="match status" value="3"/>
</dbReference>
<keyword evidence="1" id="KW-0479">Metal-binding</keyword>
<keyword evidence="1" id="KW-0863">Zinc-finger</keyword>
<feature type="domain" description="C2H2-type" evidence="2">
    <location>
        <begin position="45"/>
        <end position="72"/>
    </location>
</feature>
<proteinExistence type="predicted"/>
<dbReference type="InterPro" id="IPR052797">
    <property type="entry name" value="RegFact_GeneExpr_CellDeath"/>
</dbReference>
<evidence type="ECO:0000256" key="1">
    <source>
        <dbReference type="PROSITE-ProRule" id="PRU00042"/>
    </source>
</evidence>
<dbReference type="PANTHER" id="PTHR33936">
    <property type="entry name" value="PROTEIN CBG17840"/>
    <property type="match status" value="1"/>
</dbReference>
<dbReference type="InterPro" id="IPR013087">
    <property type="entry name" value="Znf_C2H2_type"/>
</dbReference>
<feature type="domain" description="C2H2-type" evidence="2">
    <location>
        <begin position="6"/>
        <end position="33"/>
    </location>
</feature>
<accession>A0ABM1MDR7</accession>
<name>A0ABM1MDR7_NICVS</name>
<keyword evidence="3" id="KW-1185">Reference proteome</keyword>
<dbReference type="SUPFAM" id="SSF57667">
    <property type="entry name" value="beta-beta-alpha zinc fingers"/>
    <property type="match status" value="1"/>
</dbReference>
<keyword evidence="1" id="KW-0862">Zinc</keyword>
<sequence>MSTSGFSCSVCEKSFAIHSNLRKHVKSHRPDQIKEIAPSKIKNKYNCEYCSESFKNKRRLIKHHKAHNYGKKCPLCKVIDLKPALIQHFTLVHNVDINIEHHDFYTIEEFNSWKKQIEEENSIFFMQDRGAFKSATYTQTKYHCNRSGTYQSKGQGLRSLKIQGSIKIDAFCPASIILVYKNDVYSVKYTSTHIGHKNELCHIKLPEKGNLIMAGKLADGLDEIAPNKIKYQCVACPQEFHNYRIFKRHLVTHGIHSMRKELPKCPLCDWKSIEKELIKHIKENHDIDIRTENKEFKSMEDFQCWKREIEKDTCFTFINDNGIIKTIDHTKIKYTCHRSGTLKSKGVGLRQHMPNKRNAFCPASMEVTIKEGRWNVLFTETHIGHDDDSVHLNAKDFLSGDEINVINLEDPETLEPIKKKRRTEILSRHENVVIVKENFDTQFKADANNSNKMEESETLEGIQDILSRYNSVEDNCDISIADDSIQLVGENVKNSKTFEDAFELFVNDTMELVEKPETLEELKEKMKRTFLEALDKAMTFEQCELIRKIIAPLHPTLDKCIPKDGIQIDLDHTPTKCISEEGIEELDSTPVICLSEVGTQTDLHPTTARCISEKGTVEKLLDPTLVKRIPEEGIEFAYFRRINKSISKGIHNCYFRRFKKSNKL</sequence>
<dbReference type="GeneID" id="108559860"/>
<dbReference type="PANTHER" id="PTHR33936:SF24">
    <property type="entry name" value="C2H2-TYPE DOMAIN-CONTAINING PROTEIN"/>
    <property type="match status" value="1"/>
</dbReference>
<evidence type="ECO:0000259" key="2">
    <source>
        <dbReference type="PROSITE" id="PS50157"/>
    </source>
</evidence>
<dbReference type="RefSeq" id="XP_017772717.1">
    <property type="nucleotide sequence ID" value="XM_017917228.1"/>
</dbReference>
<feature type="domain" description="C2H2-type" evidence="2">
    <location>
        <begin position="231"/>
        <end position="261"/>
    </location>
</feature>
<dbReference type="InterPro" id="IPR036236">
    <property type="entry name" value="Znf_C2H2_sf"/>
</dbReference>
<dbReference type="PROSITE" id="PS50157">
    <property type="entry name" value="ZINC_FINGER_C2H2_2"/>
    <property type="match status" value="3"/>
</dbReference>
<reference evidence="4" key="1">
    <citation type="submission" date="2025-08" db="UniProtKB">
        <authorList>
            <consortium name="RefSeq"/>
        </authorList>
    </citation>
    <scope>IDENTIFICATION</scope>
    <source>
        <tissue evidence="4">Whole Larva</tissue>
    </source>
</reference>